<dbReference type="InterPro" id="IPR022764">
    <property type="entry name" value="Peptidase_S54_rhomboid_dom"/>
</dbReference>
<dbReference type="GO" id="GO:0000480">
    <property type="term" value="P:endonucleolytic cleavage in 5'-ETS of tricistronic rRNA transcript (SSU-rRNA, 5.8S rRNA, LSU-rRNA)"/>
    <property type="evidence" value="ECO:0007669"/>
    <property type="project" value="TreeGrafter"/>
</dbReference>
<comment type="subcellular location">
    <subcellularLocation>
        <location evidence="1">Membrane</location>
        <topology evidence="1">Multi-pass membrane protein</topology>
    </subcellularLocation>
</comment>
<sequence length="723" mass="83167">KVDSTMSNKKQDLFGLNNDSEEEDVSLDEEEQEDSRFSKTRLQKQSLSDSDASDDSDDNEDSDDNADNDANEDSENEEERLTNTKDDQESETKAEDGLEGEGYDAPKDLSAFGVNKKRVRTKKVKSLTPEELEKFEKARKKTGVCYLSSVPLFMKPSRVRSLLEKHAEIGRIYLVPEGTFFFFFFLFFKKKEERKYTKNRRTNFVEGWVEFKDKKIAKALAEHLNMKNIGGKRQSKYYHDMWNIKYLPKFKWHHLTEHMARQQRLRNEIEQSKRENKTYIQNVERAKMLKNMEQKKRKREGEPAEPAKQRISRTFEQRGKVDREVDPSKSGKQALEKLDNNLKGVLVFKRQFSNATRVIPLQPKAIGVVYTEPSYIKPIVFGFATSTSIFFVAAFIHEKEKESIWQRLKKRKDGPKWSTIRDVITDDRLFLADFWEEKKKMWLEKKQILLDEWKAKLEQYNSLPVEVKRVFLSGAQIYLSMSEAEKTMSVLIGLNILVFGAWKLPALKPFMSRYFTHNPSSGRSVTLLTSCFSHRDLIHLSINMVGLWSFGPMLHDLLGREQFVASYLSFGIGSNVISHIISLSLRNSRPLISSCGASGAIYGLLSGIMVSYPDWNVFIPYLPSMPIKISYAVPALMSLDVAGILMRWHMFDHFAHLGGASLGIAYMKVGPTYIWPTMIKTVRNLKKKGKGDGGDDNSGVLMEIPGRIRSRFLGKKVAVPEEH</sequence>
<accession>A0A8H7SPN4</accession>
<evidence type="ECO:0000256" key="1">
    <source>
        <dbReference type="ARBA" id="ARBA00004141"/>
    </source>
</evidence>
<dbReference type="Gene3D" id="1.20.1540.10">
    <property type="entry name" value="Rhomboid-like"/>
    <property type="match status" value="1"/>
</dbReference>
<evidence type="ECO:0000313" key="10">
    <source>
        <dbReference type="EMBL" id="KAG2232260.1"/>
    </source>
</evidence>
<feature type="non-terminal residue" evidence="10">
    <location>
        <position position="1"/>
    </location>
</feature>
<dbReference type="GO" id="GO:0005730">
    <property type="term" value="C:nucleolus"/>
    <property type="evidence" value="ECO:0007669"/>
    <property type="project" value="TreeGrafter"/>
</dbReference>
<dbReference type="SUPFAM" id="SSF144091">
    <property type="entry name" value="Rhomboid-like"/>
    <property type="match status" value="1"/>
</dbReference>
<dbReference type="GO" id="GO:0016020">
    <property type="term" value="C:membrane"/>
    <property type="evidence" value="ECO:0007669"/>
    <property type="project" value="UniProtKB-SubCell"/>
</dbReference>
<feature type="compositionally biased region" description="Acidic residues" evidence="7">
    <location>
        <begin position="19"/>
        <end position="33"/>
    </location>
</feature>
<feature type="transmembrane region" description="Helical" evidence="8">
    <location>
        <begin position="170"/>
        <end position="188"/>
    </location>
</feature>
<proteinExistence type="predicted"/>
<dbReference type="AlphaFoldDB" id="A0A8H7SPN4"/>
<dbReference type="GO" id="GO:0004252">
    <property type="term" value="F:serine-type endopeptidase activity"/>
    <property type="evidence" value="ECO:0007669"/>
    <property type="project" value="InterPro"/>
</dbReference>
<dbReference type="Pfam" id="PF01694">
    <property type="entry name" value="Rhomboid"/>
    <property type="match status" value="1"/>
</dbReference>
<protein>
    <recommendedName>
        <fullName evidence="9">Peptidase S54 rhomboid domain-containing protein</fullName>
    </recommendedName>
</protein>
<evidence type="ECO:0000256" key="2">
    <source>
        <dbReference type="ARBA" id="ARBA00022692"/>
    </source>
</evidence>
<comment type="caution">
    <text evidence="10">The sequence shown here is derived from an EMBL/GenBank/DDBJ whole genome shotgun (WGS) entry which is preliminary data.</text>
</comment>
<organism evidence="10 11">
    <name type="scientific">Thamnidium elegans</name>
    <dbReference type="NCBI Taxonomy" id="101142"/>
    <lineage>
        <taxon>Eukaryota</taxon>
        <taxon>Fungi</taxon>
        <taxon>Fungi incertae sedis</taxon>
        <taxon>Mucoromycota</taxon>
        <taxon>Mucoromycotina</taxon>
        <taxon>Mucoromycetes</taxon>
        <taxon>Mucorales</taxon>
        <taxon>Mucorineae</taxon>
        <taxon>Mucoraceae</taxon>
        <taxon>Thamnidium</taxon>
    </lineage>
</organism>
<feature type="domain" description="Peptidase S54 rhomboid" evidence="9">
    <location>
        <begin position="525"/>
        <end position="667"/>
    </location>
</feature>
<dbReference type="Proteomes" id="UP000613177">
    <property type="component" value="Unassembled WGS sequence"/>
</dbReference>
<dbReference type="EMBL" id="JAEPRE010000117">
    <property type="protein sequence ID" value="KAG2232260.1"/>
    <property type="molecule type" value="Genomic_DNA"/>
</dbReference>
<evidence type="ECO:0000256" key="6">
    <source>
        <dbReference type="SAM" id="Coils"/>
    </source>
</evidence>
<evidence type="ECO:0000256" key="7">
    <source>
        <dbReference type="SAM" id="MobiDB-lite"/>
    </source>
</evidence>
<dbReference type="GO" id="GO:0000447">
    <property type="term" value="P:endonucleolytic cleavage in ITS1 to separate SSU-rRNA from 5.8S rRNA and LSU-rRNA from tricistronic rRNA transcript (SSU-rRNA, 5.8S rRNA, LSU-rRNA)"/>
    <property type="evidence" value="ECO:0007669"/>
    <property type="project" value="TreeGrafter"/>
</dbReference>
<keyword evidence="6" id="KW-0175">Coiled coil</keyword>
<dbReference type="PANTHER" id="PTHR12311">
    <property type="entry name" value="ACTIVATOR OF BASAL TRANSCRIPTION 1"/>
    <property type="match status" value="1"/>
</dbReference>
<evidence type="ECO:0000256" key="5">
    <source>
        <dbReference type="ARBA" id="ARBA00023136"/>
    </source>
</evidence>
<feature type="compositionally biased region" description="Acidic residues" evidence="7">
    <location>
        <begin position="51"/>
        <end position="78"/>
    </location>
</feature>
<keyword evidence="11" id="KW-1185">Reference proteome</keyword>
<gene>
    <name evidence="10" type="ORF">INT48_001545</name>
</gene>
<dbReference type="CDD" id="cd12263">
    <property type="entry name" value="RRM_ABT1_like"/>
    <property type="match status" value="1"/>
</dbReference>
<evidence type="ECO:0000313" key="11">
    <source>
        <dbReference type="Proteomes" id="UP000613177"/>
    </source>
</evidence>
<keyword evidence="2 8" id="KW-0812">Transmembrane</keyword>
<dbReference type="InterPro" id="IPR035952">
    <property type="entry name" value="Rhomboid-like_sf"/>
</dbReference>
<evidence type="ECO:0000256" key="3">
    <source>
        <dbReference type="ARBA" id="ARBA00022884"/>
    </source>
</evidence>
<feature type="compositionally biased region" description="Basic and acidic residues" evidence="7">
    <location>
        <begin position="79"/>
        <end position="96"/>
    </location>
</feature>
<dbReference type="InterPro" id="IPR034353">
    <property type="entry name" value="ABT1/ESF2_RRM"/>
</dbReference>
<evidence type="ECO:0000259" key="9">
    <source>
        <dbReference type="Pfam" id="PF01694"/>
    </source>
</evidence>
<keyword evidence="4 8" id="KW-1133">Transmembrane helix</keyword>
<dbReference type="GO" id="GO:0003723">
    <property type="term" value="F:RNA binding"/>
    <property type="evidence" value="ECO:0007669"/>
    <property type="project" value="UniProtKB-KW"/>
</dbReference>
<dbReference type="GO" id="GO:0000472">
    <property type="term" value="P:endonucleolytic cleavage to generate mature 5'-end of SSU-rRNA from (SSU-rRNA, 5.8S rRNA, LSU-rRNA)"/>
    <property type="evidence" value="ECO:0007669"/>
    <property type="project" value="TreeGrafter"/>
</dbReference>
<dbReference type="InterPro" id="IPR039119">
    <property type="entry name" value="ABT1/Esf2"/>
</dbReference>
<evidence type="ECO:0000256" key="4">
    <source>
        <dbReference type="ARBA" id="ARBA00022989"/>
    </source>
</evidence>
<name>A0A8H7SPN4_9FUNG</name>
<dbReference type="PANTHER" id="PTHR12311:SF7">
    <property type="entry name" value="ACTIVATOR OF BASAL TRANSCRIPTION 1"/>
    <property type="match status" value="1"/>
</dbReference>
<feature type="region of interest" description="Disordered" evidence="7">
    <location>
        <begin position="1"/>
        <end position="107"/>
    </location>
</feature>
<keyword evidence="3" id="KW-0694">RNA-binding</keyword>
<feature type="region of interest" description="Disordered" evidence="7">
    <location>
        <begin position="290"/>
        <end position="334"/>
    </location>
</feature>
<dbReference type="GO" id="GO:0034462">
    <property type="term" value="P:small-subunit processome assembly"/>
    <property type="evidence" value="ECO:0007669"/>
    <property type="project" value="TreeGrafter"/>
</dbReference>
<keyword evidence="5 8" id="KW-0472">Membrane</keyword>
<feature type="coiled-coil region" evidence="6">
    <location>
        <begin position="255"/>
        <end position="289"/>
    </location>
</feature>
<evidence type="ECO:0000256" key="8">
    <source>
        <dbReference type="SAM" id="Phobius"/>
    </source>
</evidence>
<reference evidence="10" key="1">
    <citation type="submission" date="2021-01" db="EMBL/GenBank/DDBJ databases">
        <title>Metabolic potential, ecology and presence of endohyphal bacteria is reflected in genomic diversity of Mucoromycotina.</title>
        <authorList>
            <person name="Muszewska A."/>
            <person name="Okrasinska A."/>
            <person name="Steczkiewicz K."/>
            <person name="Drgas O."/>
            <person name="Orlowska M."/>
            <person name="Perlinska-Lenart U."/>
            <person name="Aleksandrzak-Piekarczyk T."/>
            <person name="Szatraj K."/>
            <person name="Zielenkiewicz U."/>
            <person name="Pilsyk S."/>
            <person name="Malc E."/>
            <person name="Mieczkowski P."/>
            <person name="Kruszewska J.S."/>
            <person name="Biernat P."/>
            <person name="Pawlowska J."/>
        </authorList>
    </citation>
    <scope>NUCLEOTIDE SEQUENCE</scope>
    <source>
        <strain evidence="10">WA0000018081</strain>
    </source>
</reference>
<feature type="transmembrane region" description="Helical" evidence="8">
    <location>
        <begin position="563"/>
        <end position="584"/>
    </location>
</feature>
<feature type="transmembrane region" description="Helical" evidence="8">
    <location>
        <begin position="591"/>
        <end position="609"/>
    </location>
</feature>